<dbReference type="EMBL" id="CAJHNH020001369">
    <property type="protein sequence ID" value="CAG5122807.1"/>
    <property type="molecule type" value="Genomic_DNA"/>
</dbReference>
<protein>
    <submittedName>
        <fullName evidence="2">Uncharacterized protein</fullName>
    </submittedName>
</protein>
<evidence type="ECO:0000313" key="2">
    <source>
        <dbReference type="EMBL" id="CAG5122807.1"/>
    </source>
</evidence>
<organism evidence="2 3">
    <name type="scientific">Candidula unifasciata</name>
    <dbReference type="NCBI Taxonomy" id="100452"/>
    <lineage>
        <taxon>Eukaryota</taxon>
        <taxon>Metazoa</taxon>
        <taxon>Spiralia</taxon>
        <taxon>Lophotrochozoa</taxon>
        <taxon>Mollusca</taxon>
        <taxon>Gastropoda</taxon>
        <taxon>Heterobranchia</taxon>
        <taxon>Euthyneura</taxon>
        <taxon>Panpulmonata</taxon>
        <taxon>Eupulmonata</taxon>
        <taxon>Stylommatophora</taxon>
        <taxon>Helicina</taxon>
        <taxon>Helicoidea</taxon>
        <taxon>Geomitridae</taxon>
        <taxon>Candidula</taxon>
    </lineage>
</organism>
<dbReference type="Proteomes" id="UP000678393">
    <property type="component" value="Unassembled WGS sequence"/>
</dbReference>
<evidence type="ECO:0000313" key="3">
    <source>
        <dbReference type="Proteomes" id="UP000678393"/>
    </source>
</evidence>
<sequence>YFLAGPPATDQSATMAGQGNLRQPPPGLRDALSQSSNIAAAMATMESRSMPPEEEEVTAQVRSYDSSVDDPNTFPVLPSVTRRQSEHLDRGAVSDLLVKWSLPDLRKIETSFCRVPSIEGITDPELILRILDAHPSLDSLCMTPVLRPDDPNYTPYLMQVVHPGKVDIFNCCVVTRKNVIRYIKGKEPRCLSIKRWSFEQNAMLRMRSIPFFKNFKMMKAFYALANHLDMSRFGKTRRKLRSQLMTCNPNYAETLLLVRTMCLDMAALTLIHVDAELTYTLGEFMEEQQQYTQEVAGKIERYLAIILYLMSRTCWDDVIEEGLAEESKERRGGAPKRVNELRRMQRLRQRQVRLNVIDRSAFKKTKRGCNSVCVCVCMCVCVCVWGRGDSSCVYACVCVWGGGV</sequence>
<feature type="region of interest" description="Disordered" evidence="1">
    <location>
        <begin position="1"/>
        <end position="31"/>
    </location>
</feature>
<accession>A0A8S3Z000</accession>
<comment type="caution">
    <text evidence="2">The sequence shown here is derived from an EMBL/GenBank/DDBJ whole genome shotgun (WGS) entry which is preliminary data.</text>
</comment>
<feature type="compositionally biased region" description="Polar residues" evidence="1">
    <location>
        <begin position="9"/>
        <end position="21"/>
    </location>
</feature>
<dbReference type="AlphaFoldDB" id="A0A8S3Z000"/>
<reference evidence="2" key="1">
    <citation type="submission" date="2021-04" db="EMBL/GenBank/DDBJ databases">
        <authorList>
            <consortium name="Molecular Ecology Group"/>
        </authorList>
    </citation>
    <scope>NUCLEOTIDE SEQUENCE</scope>
</reference>
<feature type="non-terminal residue" evidence="2">
    <location>
        <position position="1"/>
    </location>
</feature>
<gene>
    <name evidence="2" type="ORF">CUNI_LOCUS8365</name>
</gene>
<evidence type="ECO:0000256" key="1">
    <source>
        <dbReference type="SAM" id="MobiDB-lite"/>
    </source>
</evidence>
<name>A0A8S3Z000_9EUPU</name>
<proteinExistence type="predicted"/>
<keyword evidence="3" id="KW-1185">Reference proteome</keyword>
<dbReference type="OrthoDB" id="6143532at2759"/>